<name>A0A6G5QHS6_9BACT</name>
<dbReference type="InterPro" id="IPR003695">
    <property type="entry name" value="Ppx_GppA_N"/>
</dbReference>
<feature type="domain" description="Ppx/GppA phosphatase N-terminal" evidence="1">
    <location>
        <begin position="34"/>
        <end position="283"/>
    </location>
</feature>
<proteinExistence type="predicted"/>
<evidence type="ECO:0000313" key="2">
    <source>
        <dbReference type="EMBL" id="QCD45245.1"/>
    </source>
</evidence>
<dbReference type="Gene3D" id="3.30.420.150">
    <property type="entry name" value="Exopolyphosphatase. Domain 2"/>
    <property type="match status" value="1"/>
</dbReference>
<dbReference type="InterPro" id="IPR043129">
    <property type="entry name" value="ATPase_NBD"/>
</dbReference>
<protein>
    <submittedName>
        <fullName evidence="2">Exopolyphosphatase, Ppx/GppA family</fullName>
    </submittedName>
</protein>
<dbReference type="Pfam" id="PF02541">
    <property type="entry name" value="Ppx-GppA"/>
    <property type="match status" value="1"/>
</dbReference>
<dbReference type="Gene3D" id="3.30.420.40">
    <property type="match status" value="1"/>
</dbReference>
<dbReference type="InterPro" id="IPR050273">
    <property type="entry name" value="GppA/Ppx_hydrolase"/>
</dbReference>
<dbReference type="AlphaFoldDB" id="A0A6G5QHS6"/>
<organism evidence="2 3">
    <name type="scientific">Campylobacter mucosalis CCUG 21559</name>
    <dbReference type="NCBI Taxonomy" id="1032067"/>
    <lineage>
        <taxon>Bacteria</taxon>
        <taxon>Pseudomonadati</taxon>
        <taxon>Campylobacterota</taxon>
        <taxon>Epsilonproteobacteria</taxon>
        <taxon>Campylobacterales</taxon>
        <taxon>Campylobacteraceae</taxon>
        <taxon>Campylobacter</taxon>
    </lineage>
</organism>
<reference evidence="2 3" key="1">
    <citation type="submission" date="2016-07" db="EMBL/GenBank/DDBJ databases">
        <title>Comparative genomics of the Campylobacter concisus group.</title>
        <authorList>
            <person name="Miller W.G."/>
            <person name="Yee E."/>
            <person name="Chapman M.H."/>
            <person name="Huynh S."/>
            <person name="Bono J.L."/>
            <person name="On S.L.W."/>
            <person name="StLeger J."/>
            <person name="Foster G."/>
            <person name="Parker C.T."/>
        </authorList>
    </citation>
    <scope>NUCLEOTIDE SEQUENCE [LARGE SCALE GENOMIC DNA]</scope>
    <source>
        <strain evidence="2 3">CCUG 21559</strain>
    </source>
</reference>
<dbReference type="GO" id="GO:0016462">
    <property type="term" value="F:pyrophosphatase activity"/>
    <property type="evidence" value="ECO:0007669"/>
    <property type="project" value="TreeGrafter"/>
</dbReference>
<evidence type="ECO:0000313" key="3">
    <source>
        <dbReference type="Proteomes" id="UP000503264"/>
    </source>
</evidence>
<keyword evidence="3" id="KW-1185">Reference proteome</keyword>
<dbReference type="SUPFAM" id="SSF53067">
    <property type="entry name" value="Actin-like ATPase domain"/>
    <property type="match status" value="2"/>
</dbReference>
<dbReference type="PANTHER" id="PTHR30005:SF0">
    <property type="entry name" value="RETROGRADE REGULATION PROTEIN 2"/>
    <property type="match status" value="1"/>
</dbReference>
<accession>A0A6G5QHS6</accession>
<dbReference type="PANTHER" id="PTHR30005">
    <property type="entry name" value="EXOPOLYPHOSPHATASE"/>
    <property type="match status" value="1"/>
</dbReference>
<dbReference type="EMBL" id="CP012542">
    <property type="protein sequence ID" value="QCD45245.1"/>
    <property type="molecule type" value="Genomic_DNA"/>
</dbReference>
<sequence length="297" mass="33284">MFLSIDLGSNTIRFAVMDKNLRIIKVYEKIIGSAKGVNKSKEISEICIQKLTQTLKQADEIFNFKTIKHQGVATGVWRVAKNAEKILKMIQDDFSINFKIISGKNEAKLTSFGVKNALNELGLSDKNCVFVDMGGASTEIANEHTQASFELGIITTFEKFNDIFSLKQNVKEMTKEAKSFLKGLKRDIIVLTSGVPTTMASFKLGFDFSSYDRKKINGYELKKDDFTTLFDTFLNLDEQTSVKILGEDRKMLVLAGIALLEEILSDENAKIIVVDDGLREGMGVAYHAKILDNFLKF</sequence>
<gene>
    <name evidence="2" type="ORF">CMUC_1485</name>
</gene>
<dbReference type="Proteomes" id="UP000503264">
    <property type="component" value="Chromosome"/>
</dbReference>
<evidence type="ECO:0000259" key="1">
    <source>
        <dbReference type="Pfam" id="PF02541"/>
    </source>
</evidence>